<dbReference type="SUPFAM" id="SSF56091">
    <property type="entry name" value="DNA ligase/mRNA capping enzyme, catalytic domain"/>
    <property type="match status" value="1"/>
</dbReference>
<name>A8ABX5_IGNH4</name>
<dbReference type="PRINTS" id="PR01048">
    <property type="entry name" value="Y414FAMILY"/>
</dbReference>
<dbReference type="NCBIfam" id="TIGR01209">
    <property type="entry name" value="RNA ligase"/>
    <property type="match status" value="1"/>
</dbReference>
<sequence>MEYKGAKYIHLKKGKWGGKGSVIIYYKGDVGVVPGYPSIQRLVLLSKVPHYFPEGVSVEEKMNGYNVRVVKVGGEVFAVTRGGYLCPYTNARLKSVYGEELSSLLDELPPGSFVAGEVVGTENPYVRVEYPEAPKFDYFIFDIFVREGDGWRQMPVEERHELVRRHGLRGVRLLGTFRPDESVSKIKEIVDRFDAEGREGVVLKDPLYKRPPAKYTGSFTNIGDIEQGMKYPFDEGKDYLFPRIVREMFKVFEEGLAGRKLEERALWLGRAILAPAVEAVKAVAEGRPLHEDFVLRFPTEGDLEDYLDYVRQLGVKVTVLEKWEEGGWVVVKVRKFKRSPDVIESMLRTGRTPLD</sequence>
<evidence type="ECO:0000259" key="2">
    <source>
        <dbReference type="Pfam" id="PF18330"/>
    </source>
</evidence>
<proteinExistence type="predicted"/>
<dbReference type="InterPro" id="IPR041596">
    <property type="entry name" value="Lig_Pab1020_C"/>
</dbReference>
<dbReference type="InterPro" id="IPR001072">
    <property type="entry name" value="RNA_ligase_Pab1020"/>
</dbReference>
<evidence type="ECO:0000259" key="1">
    <source>
        <dbReference type="Pfam" id="PF09414"/>
    </source>
</evidence>
<dbReference type="Pfam" id="PF18330">
    <property type="entry name" value="Lig_C"/>
    <property type="match status" value="1"/>
</dbReference>
<dbReference type="STRING" id="453591.Igni_1251"/>
<dbReference type="RefSeq" id="WP_012123391.1">
    <property type="nucleotide sequence ID" value="NC_009776.1"/>
</dbReference>
<dbReference type="KEGG" id="iho:Igni_1251"/>
<evidence type="ECO:0000313" key="4">
    <source>
        <dbReference type="Proteomes" id="UP000000262"/>
    </source>
</evidence>
<evidence type="ECO:0000313" key="3">
    <source>
        <dbReference type="EMBL" id="ABU82427.1"/>
    </source>
</evidence>
<accession>A8ABX5</accession>
<dbReference type="InterPro" id="IPR021122">
    <property type="entry name" value="RNA_ligase_dom_REL/Rnl2"/>
</dbReference>
<dbReference type="OrthoDB" id="14524at2157"/>
<dbReference type="Proteomes" id="UP000000262">
    <property type="component" value="Chromosome"/>
</dbReference>
<dbReference type="eggNOG" id="arCOG04218">
    <property type="taxonomic scope" value="Archaea"/>
</dbReference>
<dbReference type="GeneID" id="5562799"/>
<dbReference type="AlphaFoldDB" id="A8ABX5"/>
<dbReference type="CDD" id="cd07894">
    <property type="entry name" value="Adenylation_RNA_ligase"/>
    <property type="match status" value="1"/>
</dbReference>
<protein>
    <submittedName>
        <fullName evidence="3">ATP dependent DNA ligase</fullName>
    </submittedName>
</protein>
<dbReference type="PhylomeDB" id="A8ABX5"/>
<keyword evidence="4" id="KW-1185">Reference proteome</keyword>
<dbReference type="Gene3D" id="3.30.1490.70">
    <property type="match status" value="1"/>
</dbReference>
<feature type="domain" description="RNA ligase Pab1020 C-terminal" evidence="2">
    <location>
        <begin position="229"/>
        <end position="348"/>
    </location>
</feature>
<gene>
    <name evidence="3" type="ordered locus">Igni_1251</name>
</gene>
<dbReference type="Pfam" id="PF09414">
    <property type="entry name" value="RNA_ligase"/>
    <property type="match status" value="1"/>
</dbReference>
<dbReference type="Gene3D" id="3.30.470.30">
    <property type="entry name" value="DNA ligase/mRNA capping enzyme"/>
    <property type="match status" value="1"/>
</dbReference>
<feature type="domain" description="RNA ligase" evidence="1">
    <location>
        <begin position="56"/>
        <end position="216"/>
    </location>
</feature>
<keyword evidence="3" id="KW-0436">Ligase</keyword>
<dbReference type="Gene3D" id="3.30.70.2160">
    <property type="match status" value="1"/>
</dbReference>
<reference evidence="3 4" key="1">
    <citation type="journal article" date="2008" name="Genome Biol.">
        <title>A genomic analysis of the archaeal system Ignicoccus hospitalis-Nanoarchaeum equitans.</title>
        <authorList>
            <person name="Podar M."/>
            <person name="Anderson I."/>
            <person name="Makarova K.S."/>
            <person name="Elkins J.G."/>
            <person name="Ivanova N."/>
            <person name="Wall M.A."/>
            <person name="Lykidis A."/>
            <person name="Mavromatis K."/>
            <person name="Sun H."/>
            <person name="Hudson M.E."/>
            <person name="Chen W."/>
            <person name="Deciu C."/>
            <person name="Hutchison D."/>
            <person name="Eads J.R."/>
            <person name="Anderson A."/>
            <person name="Fernandes F."/>
            <person name="Szeto E."/>
            <person name="Lapidus A."/>
            <person name="Kyrpides N.C."/>
            <person name="Saier M.H.Jr."/>
            <person name="Richardson P.M."/>
            <person name="Rachel R."/>
            <person name="Huber H."/>
            <person name="Eisen J.A."/>
            <person name="Koonin E.V."/>
            <person name="Keller M."/>
            <person name="Stetter K.O."/>
        </authorList>
    </citation>
    <scope>NUCLEOTIDE SEQUENCE [LARGE SCALE GENOMIC DNA]</scope>
    <source>
        <strain evidence="4">KIN4/I / DSM 18386 / JCM 14125</strain>
    </source>
</reference>
<dbReference type="EMBL" id="CP000816">
    <property type="protein sequence ID" value="ABU82427.1"/>
    <property type="molecule type" value="Genomic_DNA"/>
</dbReference>
<dbReference type="GO" id="GO:0016874">
    <property type="term" value="F:ligase activity"/>
    <property type="evidence" value="ECO:0007669"/>
    <property type="project" value="UniProtKB-KW"/>
</dbReference>
<organism evidence="3 4">
    <name type="scientific">Ignicoccus hospitalis (strain KIN4/I / DSM 18386 / JCM 14125)</name>
    <dbReference type="NCBI Taxonomy" id="453591"/>
    <lineage>
        <taxon>Archaea</taxon>
        <taxon>Thermoproteota</taxon>
        <taxon>Thermoprotei</taxon>
        <taxon>Desulfurococcales</taxon>
        <taxon>Desulfurococcaceae</taxon>
        <taxon>Ignicoccus</taxon>
    </lineage>
</organism>
<dbReference type="HOGENOM" id="CLU_061502_0_0_2"/>